<feature type="transmembrane region" description="Helical" evidence="6">
    <location>
        <begin position="133"/>
        <end position="152"/>
    </location>
</feature>
<dbReference type="InterPro" id="IPR002528">
    <property type="entry name" value="MATE_fam"/>
</dbReference>
<dbReference type="InterPro" id="IPR044644">
    <property type="entry name" value="DinF-like"/>
</dbReference>
<evidence type="ECO:0000313" key="7">
    <source>
        <dbReference type="EMBL" id="ANU64139.1"/>
    </source>
</evidence>
<proteinExistence type="inferred from homology"/>
<feature type="transmembrane region" description="Helical" evidence="6">
    <location>
        <begin position="310"/>
        <end position="329"/>
    </location>
</feature>
<dbReference type="CDD" id="cd13136">
    <property type="entry name" value="MATE_DinF_like"/>
    <property type="match status" value="1"/>
</dbReference>
<comment type="subcellular location">
    <subcellularLocation>
        <location evidence="1">Membrane</location>
        <topology evidence="1">Multi-pass membrane protein</topology>
    </subcellularLocation>
</comment>
<name>A0A1B1SBD8_9BACT</name>
<feature type="transmembrane region" description="Helical" evidence="6">
    <location>
        <begin position="404"/>
        <end position="425"/>
    </location>
</feature>
<comment type="similarity">
    <text evidence="2">Belongs to the multi antimicrobial extrusion (MATE) (TC 2.A.66.1) family.</text>
</comment>
<accession>A0A1Z2XH57</accession>
<dbReference type="KEGG" id="pary:A4V02_10755"/>
<feature type="transmembrane region" description="Helical" evidence="6">
    <location>
        <begin position="349"/>
        <end position="372"/>
    </location>
</feature>
<keyword evidence="3 6" id="KW-0812">Transmembrane</keyword>
<dbReference type="Proteomes" id="UP000186351">
    <property type="component" value="Chromosome"/>
</dbReference>
<dbReference type="PANTHER" id="PTHR42893">
    <property type="entry name" value="PROTEIN DETOXIFICATION 44, CHLOROPLASTIC-RELATED"/>
    <property type="match status" value="1"/>
</dbReference>
<dbReference type="STRING" id="1796646.A4V02_10755"/>
<dbReference type="RefSeq" id="WP_068961425.1">
    <property type="nucleotide sequence ID" value="NZ_CAJTAP010000001.1"/>
</dbReference>
<accession>A0A1B1SBD8</accession>
<organism evidence="7 8">
    <name type="scientific">Muribaculum intestinale</name>
    <dbReference type="NCBI Taxonomy" id="1796646"/>
    <lineage>
        <taxon>Bacteria</taxon>
        <taxon>Pseudomonadati</taxon>
        <taxon>Bacteroidota</taxon>
        <taxon>Bacteroidia</taxon>
        <taxon>Bacteroidales</taxon>
        <taxon>Muribaculaceae</taxon>
        <taxon>Muribaculum</taxon>
    </lineage>
</organism>
<keyword evidence="4 6" id="KW-1133">Transmembrane helix</keyword>
<reference evidence="8" key="1">
    <citation type="submission" date="2016-04" db="EMBL/GenBank/DDBJ databases">
        <title>Complete Genome Sequences of Twelve Strains of a Stable Defined Moderately Diverse Mouse Microbiota 2 (sDMDMm2).</title>
        <authorList>
            <person name="Uchimura Y."/>
            <person name="Wyss M."/>
            <person name="Brugiroux S."/>
            <person name="Limenitakis J.P."/>
            <person name="Stecher B."/>
            <person name="McCoy K.D."/>
            <person name="Macpherson A.J."/>
        </authorList>
    </citation>
    <scope>NUCLEOTIDE SEQUENCE [LARGE SCALE GENOMIC DNA]</scope>
    <source>
        <strain evidence="8">YL27</strain>
    </source>
</reference>
<dbReference type="GeneID" id="65537350"/>
<evidence type="ECO:0000256" key="4">
    <source>
        <dbReference type="ARBA" id="ARBA00022989"/>
    </source>
</evidence>
<feature type="transmembrane region" description="Helical" evidence="6">
    <location>
        <begin position="12"/>
        <end position="35"/>
    </location>
</feature>
<keyword evidence="5 6" id="KW-0472">Membrane</keyword>
<feature type="transmembrane region" description="Helical" evidence="6">
    <location>
        <begin position="90"/>
        <end position="113"/>
    </location>
</feature>
<dbReference type="GO" id="GO:0042910">
    <property type="term" value="F:xenobiotic transmembrane transporter activity"/>
    <property type="evidence" value="ECO:0007669"/>
    <property type="project" value="InterPro"/>
</dbReference>
<feature type="transmembrane region" description="Helical" evidence="6">
    <location>
        <begin position="263"/>
        <end position="290"/>
    </location>
</feature>
<feature type="transmembrane region" description="Helical" evidence="6">
    <location>
        <begin position="229"/>
        <end position="251"/>
    </location>
</feature>
<feature type="transmembrane region" description="Helical" evidence="6">
    <location>
        <begin position="379"/>
        <end position="398"/>
    </location>
</feature>
<evidence type="ECO:0000313" key="8">
    <source>
        <dbReference type="Proteomes" id="UP000186351"/>
    </source>
</evidence>
<dbReference type="AlphaFoldDB" id="A0A1B1SBD8"/>
<evidence type="ECO:0000256" key="1">
    <source>
        <dbReference type="ARBA" id="ARBA00004141"/>
    </source>
</evidence>
<evidence type="ECO:0000256" key="3">
    <source>
        <dbReference type="ARBA" id="ARBA00022692"/>
    </source>
</evidence>
<dbReference type="PANTHER" id="PTHR42893:SF46">
    <property type="entry name" value="PROTEIN DETOXIFICATION 44, CHLOROPLASTIC"/>
    <property type="match status" value="1"/>
</dbReference>
<evidence type="ECO:0000256" key="6">
    <source>
        <dbReference type="SAM" id="Phobius"/>
    </source>
</evidence>
<dbReference type="GO" id="GO:0005886">
    <property type="term" value="C:plasma membrane"/>
    <property type="evidence" value="ECO:0007669"/>
    <property type="project" value="TreeGrafter"/>
</dbReference>
<evidence type="ECO:0000256" key="5">
    <source>
        <dbReference type="ARBA" id="ARBA00023136"/>
    </source>
</evidence>
<dbReference type="NCBIfam" id="TIGR00797">
    <property type="entry name" value="matE"/>
    <property type="match status" value="1"/>
</dbReference>
<feature type="transmembrane region" description="Helical" evidence="6">
    <location>
        <begin position="41"/>
        <end position="60"/>
    </location>
</feature>
<dbReference type="EMBL" id="CP015402">
    <property type="protein sequence ID" value="ANU64139.1"/>
    <property type="molecule type" value="Genomic_DNA"/>
</dbReference>
<dbReference type="GO" id="GO:0015297">
    <property type="term" value="F:antiporter activity"/>
    <property type="evidence" value="ECO:0007669"/>
    <property type="project" value="InterPro"/>
</dbReference>
<protein>
    <submittedName>
        <fullName evidence="7">MATE family multidrug exporter</fullName>
    </submittedName>
</protein>
<dbReference type="OrthoDB" id="9776324at2"/>
<evidence type="ECO:0000256" key="2">
    <source>
        <dbReference type="ARBA" id="ARBA00010199"/>
    </source>
</evidence>
<feature type="transmembrane region" description="Helical" evidence="6">
    <location>
        <begin position="164"/>
        <end position="182"/>
    </location>
</feature>
<keyword evidence="8" id="KW-1185">Reference proteome</keyword>
<gene>
    <name evidence="7" type="ORF">A4V02_10755</name>
</gene>
<dbReference type="Pfam" id="PF01554">
    <property type="entry name" value="MatE"/>
    <property type="match status" value="2"/>
</dbReference>
<feature type="transmembrane region" description="Helical" evidence="6">
    <location>
        <begin position="188"/>
        <end position="208"/>
    </location>
</feature>
<sequence length="429" mass="47274">MQSGVNRNILQLAVPSIVTNITTPLLALMDVTIAGHMGAPVYIAAIAVGGSMFNMLYWLFGFLRMGSSGMTAQAYGADDSAATATILRQALLVAIIAGLAMIALRTPICDMIIRFMDTDDTTSALASEYFHILIWGAPPYLATFALSGWFLGMQNSKVTMWTSILINVTNIVASLSLVYIFHLGIAGIATGTLIAQWTGFSVLLLLALRRCSDARAPLRDIFDMPRLKRFFRVNTDIFLRTVCLVSVTMWFTRMGAIQGERMLAVNALLMQFFTLFSYFMDGFAFAGEALTGRYKGAADHMMMRRAIRALLRWGAAVAIIFCAIYILAGDRILHLLSSDLGINAMAHEYLLWTATVPIAGFLAFTWDGIFIGTTATRRMLMSMAMATAAFFIAETIAFPRLANHGLWLAFIIYLSVRGLILTLFARRLY</sequence>